<organism evidence="2 3">
    <name type="scientific">Terrimonas ginsenosidimutans</name>
    <dbReference type="NCBI Taxonomy" id="2908004"/>
    <lineage>
        <taxon>Bacteria</taxon>
        <taxon>Pseudomonadati</taxon>
        <taxon>Bacteroidota</taxon>
        <taxon>Chitinophagia</taxon>
        <taxon>Chitinophagales</taxon>
        <taxon>Chitinophagaceae</taxon>
        <taxon>Terrimonas</taxon>
    </lineage>
</organism>
<evidence type="ECO:0000256" key="1">
    <source>
        <dbReference type="SAM" id="Phobius"/>
    </source>
</evidence>
<keyword evidence="1" id="KW-0812">Transmembrane</keyword>
<dbReference type="Proteomes" id="UP001165367">
    <property type="component" value="Unassembled WGS sequence"/>
</dbReference>
<evidence type="ECO:0000313" key="2">
    <source>
        <dbReference type="EMBL" id="MCG2617894.1"/>
    </source>
</evidence>
<evidence type="ECO:0000313" key="3">
    <source>
        <dbReference type="Proteomes" id="UP001165367"/>
    </source>
</evidence>
<gene>
    <name evidence="2" type="ORF">LZZ85_26570</name>
</gene>
<dbReference type="EMBL" id="JAKLTR010000027">
    <property type="protein sequence ID" value="MCG2617894.1"/>
    <property type="molecule type" value="Genomic_DNA"/>
</dbReference>
<protein>
    <submittedName>
        <fullName evidence="2">BatD family protein</fullName>
    </submittedName>
</protein>
<keyword evidence="1" id="KW-1133">Transmembrane helix</keyword>
<keyword evidence="3" id="KW-1185">Reference proteome</keyword>
<comment type="caution">
    <text evidence="2">The sequence shown here is derived from an EMBL/GenBank/DDBJ whole genome shotgun (WGS) entry which is preliminary data.</text>
</comment>
<feature type="transmembrane region" description="Helical" evidence="1">
    <location>
        <begin position="154"/>
        <end position="172"/>
    </location>
</feature>
<accession>A0ABS9KZV1</accession>
<keyword evidence="1" id="KW-0472">Membrane</keyword>
<reference evidence="2" key="1">
    <citation type="submission" date="2022-01" db="EMBL/GenBank/DDBJ databases">
        <authorList>
            <person name="Jo J.-H."/>
            <person name="Im W.-T."/>
        </authorList>
    </citation>
    <scope>NUCLEOTIDE SEQUENCE</scope>
    <source>
        <strain evidence="2">NA20</strain>
    </source>
</reference>
<proteinExistence type="predicted"/>
<dbReference type="RefSeq" id="WP_237876816.1">
    <property type="nucleotide sequence ID" value="NZ_JAKLTR010000027.1"/>
</dbReference>
<name>A0ABS9KZV1_9BACT</name>
<sequence>MTRTFCYRTIFYLIAIVLPGIVAAQRQTVAGARVDRAQILIGERIQLTLTADIPENQPIRFFQLDTIPHFEFLDLGKIDTVNTGSGTTLTQKILLTSFDSGHWVIPAFPLGEAVLTDSIPVDIGFSSFDPQQPYHDIKDIMDANPVEEESSSKLWVFIAGGVLLLILLYVLLRKPRKEQPKAAAPAVDPYRQAMDQLEKIRKEKLTPKAYYSGLTDVFRVYIEKRKGIHSLQQTTGDLVVQLKSVEMRPELYKELSETLQLSDFVKFARYETSTADDARAFETIKTTIDHIEQTVKTAVASATTPS</sequence>